<proteinExistence type="predicted"/>
<sequence length="61" mass="7342">MLLRSVLLRRRTTWSVSTGQRRSRGQKRSRRTGFSLRFERERMLARPPRRLRLASLSTLGW</sequence>
<reference evidence="1 2" key="1">
    <citation type="journal article" date="2019" name="PLoS Genet.">
        <title>Convergent evolution of linked mating-type loci in basidiomycete fungi.</title>
        <authorList>
            <person name="Sun S."/>
            <person name="Coelho M.A."/>
            <person name="Heitman J."/>
            <person name="Nowrousian M."/>
        </authorList>
    </citation>
    <scope>NUCLEOTIDE SEQUENCE [LARGE SCALE GENOMIC DNA]</scope>
    <source>
        <strain evidence="1 2">CBS 4282</strain>
    </source>
</reference>
<evidence type="ECO:0000313" key="1">
    <source>
        <dbReference type="EMBL" id="TXT10677.1"/>
    </source>
</evidence>
<dbReference type="AlphaFoldDB" id="A0A7D8Z0I9"/>
<dbReference type="Proteomes" id="UP000473826">
    <property type="component" value="Unassembled WGS sequence"/>
</dbReference>
<gene>
    <name evidence="1" type="ORF">VHUM_02182</name>
</gene>
<comment type="caution">
    <text evidence="1">The sequence shown here is derived from an EMBL/GenBank/DDBJ whole genome shotgun (WGS) entry which is preliminary data.</text>
</comment>
<dbReference type="EMBL" id="QKWK01000005">
    <property type="protein sequence ID" value="TXT10677.1"/>
    <property type="molecule type" value="Genomic_DNA"/>
</dbReference>
<accession>A0A7D8Z0I9</accession>
<protein>
    <submittedName>
        <fullName evidence="1">Uncharacterized protein</fullName>
    </submittedName>
</protein>
<evidence type="ECO:0000313" key="2">
    <source>
        <dbReference type="Proteomes" id="UP000473826"/>
    </source>
</evidence>
<keyword evidence="2" id="KW-1185">Reference proteome</keyword>
<organism evidence="1 2">
    <name type="scientific">Vanrija humicola</name>
    <name type="common">Yeast</name>
    <name type="synonym">Cryptococcus humicola</name>
    <dbReference type="NCBI Taxonomy" id="5417"/>
    <lineage>
        <taxon>Eukaryota</taxon>
        <taxon>Fungi</taxon>
        <taxon>Dikarya</taxon>
        <taxon>Basidiomycota</taxon>
        <taxon>Agaricomycotina</taxon>
        <taxon>Tremellomycetes</taxon>
        <taxon>Trichosporonales</taxon>
        <taxon>Trichosporonaceae</taxon>
        <taxon>Vanrija</taxon>
    </lineage>
</organism>
<name>A0A7D8Z0I9_VANHU</name>